<reference evidence="1 2" key="2">
    <citation type="submission" date="2007-04" db="EMBL/GenBank/DDBJ databases">
        <title>Draft genome sequence of Ruminococcus obeum (ATCC 29174).</title>
        <authorList>
            <person name="Sudarsanam P."/>
            <person name="Ley R."/>
            <person name="Guruge J."/>
            <person name="Turnbaugh P.J."/>
            <person name="Mahowald M."/>
            <person name="Liep D."/>
            <person name="Gordon J."/>
        </authorList>
    </citation>
    <scope>NUCLEOTIDE SEQUENCE [LARGE SCALE GENOMIC DNA]</scope>
    <source>
        <strain evidence="1 2">ATCC 29174</strain>
    </source>
</reference>
<sequence>MKIKDFTVGQVVYAFSYEDIALLKGLKPKKYTVAKIGRKYLYAARGEEVNIKTVPDYLLIGFKEPDYTDDFLEENIDYGYKAILFPDMEIAKDYYHKRKLVRFLASGVKWESYTLDELKEIQKILGVQV</sequence>
<dbReference type="Pfam" id="PF24203">
    <property type="entry name" value="Phage_ProQ_C_like"/>
    <property type="match status" value="1"/>
</dbReference>
<name>A5ZQ26_9FIRM</name>
<dbReference type="Proteomes" id="UP000006002">
    <property type="component" value="Unassembled WGS sequence"/>
</dbReference>
<dbReference type="GeneID" id="79804304"/>
<accession>A5ZQ26</accession>
<dbReference type="RefSeq" id="WP_005424429.1">
    <property type="nucleotide sequence ID" value="NZ_CP102265.1"/>
</dbReference>
<dbReference type="InterPro" id="IPR056982">
    <property type="entry name" value="Phage_ProQ_C-like"/>
</dbReference>
<evidence type="ECO:0000313" key="2">
    <source>
        <dbReference type="Proteomes" id="UP000006002"/>
    </source>
</evidence>
<organism evidence="1 2">
    <name type="scientific">Blautia obeum ATCC 29174</name>
    <dbReference type="NCBI Taxonomy" id="411459"/>
    <lineage>
        <taxon>Bacteria</taxon>
        <taxon>Bacillati</taxon>
        <taxon>Bacillota</taxon>
        <taxon>Clostridia</taxon>
        <taxon>Lachnospirales</taxon>
        <taxon>Lachnospiraceae</taxon>
        <taxon>Blautia</taxon>
    </lineage>
</organism>
<dbReference type="EMBL" id="AAVO02000003">
    <property type="protein sequence ID" value="EDM88190.1"/>
    <property type="molecule type" value="Genomic_DNA"/>
</dbReference>
<dbReference type="AlphaFoldDB" id="A5ZQ26"/>
<reference evidence="1 2" key="1">
    <citation type="submission" date="2007-03" db="EMBL/GenBank/DDBJ databases">
        <authorList>
            <person name="Fulton L."/>
            <person name="Clifton S."/>
            <person name="Fulton B."/>
            <person name="Xu J."/>
            <person name="Minx P."/>
            <person name="Pepin K.H."/>
            <person name="Johnson M."/>
            <person name="Thiruvilangam P."/>
            <person name="Bhonagiri V."/>
            <person name="Nash W.E."/>
            <person name="Mardis E.R."/>
            <person name="Wilson R.K."/>
        </authorList>
    </citation>
    <scope>NUCLEOTIDE SEQUENCE [LARGE SCALE GENOMIC DNA]</scope>
    <source>
        <strain evidence="1 2">ATCC 29174</strain>
    </source>
</reference>
<protein>
    <submittedName>
        <fullName evidence="1">Uncharacterized protein</fullName>
    </submittedName>
</protein>
<dbReference type="HOGENOM" id="CLU_2104786_0_0_9"/>
<evidence type="ECO:0000313" key="1">
    <source>
        <dbReference type="EMBL" id="EDM88190.1"/>
    </source>
</evidence>
<comment type="caution">
    <text evidence="1">The sequence shown here is derived from an EMBL/GenBank/DDBJ whole genome shotgun (WGS) entry which is preliminary data.</text>
</comment>
<proteinExistence type="predicted"/>
<gene>
    <name evidence="1" type="ORF">RUMOBE_01096</name>
</gene>